<sequence>MQAGRFHLAELYDAVVDDEQFADLPNRLAQHFGARSAVIHWLDGNARSMVDAHSSYFTAEHFQLYARSYAQHDVWTQAALGPAHRNRAWNTSDLVSSKDLEASLFYNEWILGMGDDTYHCIGAVMETEHGFGIIGMHRGLGQGDFEAANVKRLDRTLNHLRRAITIRSALIGRQREVDSWQQIFARSAAPALIVDRSGRLRLANDAAGLVLSSGARLSSRGGRIAPKGSRQADTFAQLLARATDPALPQACQGTFGTAPHALWIAEFLPLVSGHLAGCAMVTIIDRGVGSGRGNLHALLQGVHGLTRAEAEVAGALADGLAIEQIAAARGSAVQTVRSQVKQVMAKTGTHRQGEVVALVLRLALN</sequence>
<dbReference type="AlphaFoldDB" id="A0A2N0I3L1"/>
<evidence type="ECO:0000313" key="2">
    <source>
        <dbReference type="EMBL" id="PKB25767.1"/>
    </source>
</evidence>
<dbReference type="SMART" id="SM00421">
    <property type="entry name" value="HTH_LUXR"/>
    <property type="match status" value="1"/>
</dbReference>
<proteinExistence type="predicted"/>
<protein>
    <submittedName>
        <fullName evidence="2">DNA-binding CsgD family transcriptional regulator</fullName>
    </submittedName>
</protein>
<dbReference type="SUPFAM" id="SSF46894">
    <property type="entry name" value="C-terminal effector domain of the bipartite response regulators"/>
    <property type="match status" value="1"/>
</dbReference>
<reference evidence="2 3" key="1">
    <citation type="submission" date="2017-11" db="EMBL/GenBank/DDBJ databases">
        <title>Genomic Encyclopedia of Type Strains, Phase III (KMG-III): the genomes of soil and plant-associated and newly described type strains.</title>
        <authorList>
            <person name="Whitman W."/>
        </authorList>
    </citation>
    <scope>NUCLEOTIDE SEQUENCE [LARGE SCALE GENOMIC DNA]</scope>
    <source>
        <strain evidence="2 3">CGMCC 1.12274</strain>
    </source>
</reference>
<keyword evidence="2" id="KW-0238">DNA-binding</keyword>
<keyword evidence="3" id="KW-1185">Reference proteome</keyword>
<dbReference type="InterPro" id="IPR000792">
    <property type="entry name" value="Tscrpt_reg_LuxR_C"/>
</dbReference>
<dbReference type="Gene3D" id="1.10.10.10">
    <property type="entry name" value="Winged helix-like DNA-binding domain superfamily/Winged helix DNA-binding domain"/>
    <property type="match status" value="1"/>
</dbReference>
<feature type="domain" description="HTH luxR-type" evidence="1">
    <location>
        <begin position="302"/>
        <end position="359"/>
    </location>
</feature>
<accession>A0A2N0I3L1</accession>
<comment type="caution">
    <text evidence="2">The sequence shown here is derived from an EMBL/GenBank/DDBJ whole genome shotgun (WGS) entry which is preliminary data.</text>
</comment>
<evidence type="ECO:0000259" key="1">
    <source>
        <dbReference type="SMART" id="SM00421"/>
    </source>
</evidence>
<dbReference type="GO" id="GO:0003677">
    <property type="term" value="F:DNA binding"/>
    <property type="evidence" value="ECO:0007669"/>
    <property type="project" value="UniProtKB-KW"/>
</dbReference>
<gene>
    <name evidence="2" type="ORF">B0I00_0974</name>
</gene>
<organism evidence="2 3">
    <name type="scientific">Novosphingobium kunmingense</name>
    <dbReference type="NCBI Taxonomy" id="1211806"/>
    <lineage>
        <taxon>Bacteria</taxon>
        <taxon>Pseudomonadati</taxon>
        <taxon>Pseudomonadota</taxon>
        <taxon>Alphaproteobacteria</taxon>
        <taxon>Sphingomonadales</taxon>
        <taxon>Sphingomonadaceae</taxon>
        <taxon>Novosphingobium</taxon>
    </lineage>
</organism>
<dbReference type="InterPro" id="IPR036388">
    <property type="entry name" value="WH-like_DNA-bd_sf"/>
</dbReference>
<dbReference type="GO" id="GO:0006355">
    <property type="term" value="P:regulation of DNA-templated transcription"/>
    <property type="evidence" value="ECO:0007669"/>
    <property type="project" value="InterPro"/>
</dbReference>
<dbReference type="RefSeq" id="WP_100866166.1">
    <property type="nucleotide sequence ID" value="NZ_PHUF01000002.1"/>
</dbReference>
<dbReference type="InterPro" id="IPR016032">
    <property type="entry name" value="Sig_transdc_resp-reg_C-effctor"/>
</dbReference>
<dbReference type="OrthoDB" id="5497412at2"/>
<dbReference type="EMBL" id="PHUF01000002">
    <property type="protein sequence ID" value="PKB25767.1"/>
    <property type="molecule type" value="Genomic_DNA"/>
</dbReference>
<name>A0A2N0I3L1_9SPHN</name>
<evidence type="ECO:0000313" key="3">
    <source>
        <dbReference type="Proteomes" id="UP000232587"/>
    </source>
</evidence>
<dbReference type="Proteomes" id="UP000232587">
    <property type="component" value="Unassembled WGS sequence"/>
</dbReference>